<keyword evidence="3" id="KW-1185">Reference proteome</keyword>
<name>A0ABD3RJX7_9LAMI</name>
<dbReference type="Proteomes" id="UP001634393">
    <property type="component" value="Unassembled WGS sequence"/>
</dbReference>
<evidence type="ECO:0000313" key="1">
    <source>
        <dbReference type="EMBL" id="KAL3813029.1"/>
    </source>
</evidence>
<dbReference type="AlphaFoldDB" id="A0ABD3RJX7"/>
<dbReference type="EMBL" id="JBJXBP010000008">
    <property type="protein sequence ID" value="KAL3813029.1"/>
    <property type="molecule type" value="Genomic_DNA"/>
</dbReference>
<dbReference type="EMBL" id="JBJXBP010000001">
    <property type="protein sequence ID" value="KAL3849280.1"/>
    <property type="molecule type" value="Genomic_DNA"/>
</dbReference>
<evidence type="ECO:0000313" key="2">
    <source>
        <dbReference type="EMBL" id="KAL3849280.1"/>
    </source>
</evidence>
<accession>A0ABD3RJX7</accession>
<gene>
    <name evidence="2" type="ORF">ACJIZ3_011162</name>
    <name evidence="1" type="ORF">ACJIZ3_014297</name>
</gene>
<comment type="caution">
    <text evidence="1">The sequence shown here is derived from an EMBL/GenBank/DDBJ whole genome shotgun (WGS) entry which is preliminary data.</text>
</comment>
<evidence type="ECO:0000313" key="3">
    <source>
        <dbReference type="Proteomes" id="UP001634393"/>
    </source>
</evidence>
<proteinExistence type="predicted"/>
<sequence>MRIAKLSINFSMGMQRSLGTLMTLKKY</sequence>
<reference evidence="1 3" key="1">
    <citation type="submission" date="2024-12" db="EMBL/GenBank/DDBJ databases">
        <title>The unique morphological basis and parallel evolutionary history of personate flowers in Penstemon.</title>
        <authorList>
            <person name="Depatie T.H."/>
            <person name="Wessinger C.A."/>
        </authorList>
    </citation>
    <scope>NUCLEOTIDE SEQUENCE [LARGE SCALE GENOMIC DNA]</scope>
    <source>
        <strain evidence="1">WTNN_2</strain>
        <tissue evidence="1">Leaf</tissue>
    </source>
</reference>
<organism evidence="1 3">
    <name type="scientific">Penstemon smallii</name>
    <dbReference type="NCBI Taxonomy" id="265156"/>
    <lineage>
        <taxon>Eukaryota</taxon>
        <taxon>Viridiplantae</taxon>
        <taxon>Streptophyta</taxon>
        <taxon>Embryophyta</taxon>
        <taxon>Tracheophyta</taxon>
        <taxon>Spermatophyta</taxon>
        <taxon>Magnoliopsida</taxon>
        <taxon>eudicotyledons</taxon>
        <taxon>Gunneridae</taxon>
        <taxon>Pentapetalae</taxon>
        <taxon>asterids</taxon>
        <taxon>lamiids</taxon>
        <taxon>Lamiales</taxon>
        <taxon>Plantaginaceae</taxon>
        <taxon>Cheloneae</taxon>
        <taxon>Penstemon</taxon>
    </lineage>
</organism>
<protein>
    <submittedName>
        <fullName evidence="1">Uncharacterized protein</fullName>
    </submittedName>
</protein>